<evidence type="ECO:0008006" key="5">
    <source>
        <dbReference type="Google" id="ProtNLM"/>
    </source>
</evidence>
<name>A0A0U1NKZ6_9RHOB</name>
<dbReference type="EMBL" id="CVQV01000006">
    <property type="protein sequence ID" value="CRK75392.1"/>
    <property type="molecule type" value="Genomic_DNA"/>
</dbReference>
<dbReference type="Proteomes" id="UP000048949">
    <property type="component" value="Unassembled WGS sequence"/>
</dbReference>
<feature type="region of interest" description="Disordered" evidence="1">
    <location>
        <begin position="134"/>
        <end position="154"/>
    </location>
</feature>
<organism evidence="3 4">
    <name type="scientific">Nereida ignava</name>
    <dbReference type="NCBI Taxonomy" id="282199"/>
    <lineage>
        <taxon>Bacteria</taxon>
        <taxon>Pseudomonadati</taxon>
        <taxon>Pseudomonadota</taxon>
        <taxon>Alphaproteobacteria</taxon>
        <taxon>Rhodobacterales</taxon>
        <taxon>Roseobacteraceae</taxon>
        <taxon>Nereida</taxon>
    </lineage>
</organism>
<keyword evidence="4" id="KW-1185">Reference proteome</keyword>
<accession>A0A0U1NKZ6</accession>
<keyword evidence="2" id="KW-0812">Transmembrane</keyword>
<keyword evidence="2" id="KW-0472">Membrane</keyword>
<evidence type="ECO:0000256" key="1">
    <source>
        <dbReference type="SAM" id="MobiDB-lite"/>
    </source>
</evidence>
<reference evidence="3 4" key="1">
    <citation type="submission" date="2015-04" db="EMBL/GenBank/DDBJ databases">
        <authorList>
            <person name="Syromyatnikov M.Y."/>
            <person name="Popov V.N."/>
        </authorList>
    </citation>
    <scope>NUCLEOTIDE SEQUENCE [LARGE SCALE GENOMIC DNA]</scope>
    <source>
        <strain evidence="3 4">CECT 5292</strain>
    </source>
</reference>
<dbReference type="OrthoDB" id="7875742at2"/>
<sequence length="183" mass="19556">MSWLKHVDADEAGIVRLYEVALPAADAKALTAYDVQQALNAPELDTDFVEIFSVNDLEDIGLRGYMETGLGIASRDIDPYAERIVDVDGYVVVVLSKAFAGQMTSLAHKHPLRPIGAFKEAGAQTPTITLESDAAVTPPEVDDTSLGGKPKKKKSDAAMSGMIATYALLTMFALVGLMIWIAG</sequence>
<protein>
    <recommendedName>
        <fullName evidence="5">Aspartate carbamoyltransferase catalytic subunit</fullName>
    </recommendedName>
</protein>
<feature type="transmembrane region" description="Helical" evidence="2">
    <location>
        <begin position="161"/>
        <end position="182"/>
    </location>
</feature>
<dbReference type="AlphaFoldDB" id="A0A0U1NKZ6"/>
<evidence type="ECO:0000313" key="3">
    <source>
        <dbReference type="EMBL" id="CRK75392.1"/>
    </source>
</evidence>
<dbReference type="RefSeq" id="WP_048598826.1">
    <property type="nucleotide sequence ID" value="NZ_CBFHGK010000005.1"/>
</dbReference>
<dbReference type="STRING" id="282199.GCA_001049735_01438"/>
<evidence type="ECO:0000256" key="2">
    <source>
        <dbReference type="SAM" id="Phobius"/>
    </source>
</evidence>
<evidence type="ECO:0000313" key="4">
    <source>
        <dbReference type="Proteomes" id="UP000048949"/>
    </source>
</evidence>
<gene>
    <name evidence="3" type="ORF">NIG5292_01439</name>
</gene>
<proteinExistence type="predicted"/>
<keyword evidence="2" id="KW-1133">Transmembrane helix</keyword>